<dbReference type="EMBL" id="LQOW01000004">
    <property type="protein sequence ID" value="ORV64276.1"/>
    <property type="molecule type" value="Genomic_DNA"/>
</dbReference>
<evidence type="ECO:0000313" key="2">
    <source>
        <dbReference type="Proteomes" id="UP000194000"/>
    </source>
</evidence>
<name>A0A1X1V598_9MYCO</name>
<protein>
    <submittedName>
        <fullName evidence="1">Uncharacterized protein</fullName>
    </submittedName>
</protein>
<accession>A0A1X1V598</accession>
<dbReference type="AlphaFoldDB" id="A0A1X1V598"/>
<comment type="caution">
    <text evidence="1">The sequence shown here is derived from an EMBL/GenBank/DDBJ whole genome shotgun (WGS) entry which is preliminary data.</text>
</comment>
<dbReference type="OrthoDB" id="4637442at2"/>
<keyword evidence="2" id="KW-1185">Reference proteome</keyword>
<gene>
    <name evidence="1" type="ORF">AWC06_06940</name>
</gene>
<sequence>MTTTPEIELLDVVTPDTESSTQEAPVLITEQQVAFGTAAAVPVAPARKRRLAAAVHKLSAALTPDPREPRRHYAKRYDFLEHAAMAREMGRL</sequence>
<evidence type="ECO:0000313" key="1">
    <source>
        <dbReference type="EMBL" id="ORV64276.1"/>
    </source>
</evidence>
<proteinExistence type="predicted"/>
<dbReference type="RefSeq" id="WP_085194098.1">
    <property type="nucleotide sequence ID" value="NZ_JACKVI010000009.1"/>
</dbReference>
<organism evidence="1 2">
    <name type="scientific">Mycobacterium fragae</name>
    <dbReference type="NCBI Taxonomy" id="1260918"/>
    <lineage>
        <taxon>Bacteria</taxon>
        <taxon>Bacillati</taxon>
        <taxon>Actinomycetota</taxon>
        <taxon>Actinomycetes</taxon>
        <taxon>Mycobacteriales</taxon>
        <taxon>Mycobacteriaceae</taxon>
        <taxon>Mycobacterium</taxon>
    </lineage>
</organism>
<dbReference type="Proteomes" id="UP000194000">
    <property type="component" value="Unassembled WGS sequence"/>
</dbReference>
<reference evidence="1 2" key="1">
    <citation type="submission" date="2016-01" db="EMBL/GenBank/DDBJ databases">
        <title>The new phylogeny of the genus Mycobacterium.</title>
        <authorList>
            <person name="Tarcisio F."/>
            <person name="Conor M."/>
            <person name="Antonella G."/>
            <person name="Elisabetta G."/>
            <person name="Giulia F.S."/>
            <person name="Sara T."/>
            <person name="Anna F."/>
            <person name="Clotilde B."/>
            <person name="Roberto B."/>
            <person name="Veronica D.S."/>
            <person name="Fabio R."/>
            <person name="Monica P."/>
            <person name="Olivier J."/>
            <person name="Enrico T."/>
            <person name="Nicola S."/>
        </authorList>
    </citation>
    <scope>NUCLEOTIDE SEQUENCE [LARGE SCALE GENOMIC DNA]</scope>
    <source>
        <strain evidence="1 2">DSM 45731</strain>
    </source>
</reference>